<accession>A0A8J9UJQ7</accession>
<dbReference type="AlphaFoldDB" id="A0A8J9UJQ7"/>
<evidence type="ECO:0000313" key="3">
    <source>
        <dbReference type="Proteomes" id="UP000838878"/>
    </source>
</evidence>
<evidence type="ECO:0000313" key="2">
    <source>
        <dbReference type="EMBL" id="CAH0721237.1"/>
    </source>
</evidence>
<gene>
    <name evidence="1" type="ORF">BINO364_LOCUS5006</name>
    <name evidence="2" type="ORF">BINO364_LOCUS7357</name>
</gene>
<name>A0A8J9UJQ7_9NEOP</name>
<reference evidence="2" key="1">
    <citation type="submission" date="2021-12" db="EMBL/GenBank/DDBJ databases">
        <authorList>
            <person name="Martin H S."/>
        </authorList>
    </citation>
    <scope>NUCLEOTIDE SEQUENCE</scope>
</reference>
<feature type="non-terminal residue" evidence="2">
    <location>
        <position position="117"/>
    </location>
</feature>
<protein>
    <submittedName>
        <fullName evidence="1 2">Uncharacterized protein</fullName>
    </submittedName>
</protein>
<evidence type="ECO:0000313" key="1">
    <source>
        <dbReference type="EMBL" id="CAH0718542.1"/>
    </source>
</evidence>
<dbReference type="EMBL" id="OV170233">
    <property type="protein sequence ID" value="CAH0718542.1"/>
    <property type="molecule type" value="Genomic_DNA"/>
</dbReference>
<dbReference type="EMBL" id="OV170222">
    <property type="protein sequence ID" value="CAH0721237.1"/>
    <property type="molecule type" value="Genomic_DNA"/>
</dbReference>
<sequence>MRHARIFSKTISAQKERNMGDAYGTDTSSKSTTRFRFDAFLLKILISIISPVTQKRQSKDVLNAKLSQETTKPVPAPVLFNKLLIAYISLQIHLLDLNFDIVAKTILKSSSNPIPSI</sequence>
<organism evidence="2 3">
    <name type="scientific">Brenthis ino</name>
    <name type="common">lesser marbled fritillary</name>
    <dbReference type="NCBI Taxonomy" id="405034"/>
    <lineage>
        <taxon>Eukaryota</taxon>
        <taxon>Metazoa</taxon>
        <taxon>Ecdysozoa</taxon>
        <taxon>Arthropoda</taxon>
        <taxon>Hexapoda</taxon>
        <taxon>Insecta</taxon>
        <taxon>Pterygota</taxon>
        <taxon>Neoptera</taxon>
        <taxon>Endopterygota</taxon>
        <taxon>Lepidoptera</taxon>
        <taxon>Glossata</taxon>
        <taxon>Ditrysia</taxon>
        <taxon>Papilionoidea</taxon>
        <taxon>Nymphalidae</taxon>
        <taxon>Heliconiinae</taxon>
        <taxon>Argynnini</taxon>
        <taxon>Brenthis</taxon>
    </lineage>
</organism>
<keyword evidence="3" id="KW-1185">Reference proteome</keyword>
<proteinExistence type="predicted"/>
<dbReference type="Proteomes" id="UP000838878">
    <property type="component" value="Chromosome 13"/>
</dbReference>
<dbReference type="Proteomes" id="UP000838878">
    <property type="component" value="Chromosome 2"/>
</dbReference>